<dbReference type="AlphaFoldDB" id="A0A7R8WBF9"/>
<dbReference type="Pfam" id="PF03098">
    <property type="entry name" value="An_peroxidase"/>
    <property type="match status" value="2"/>
</dbReference>
<organism evidence="4">
    <name type="scientific">Cyprideis torosa</name>
    <dbReference type="NCBI Taxonomy" id="163714"/>
    <lineage>
        <taxon>Eukaryota</taxon>
        <taxon>Metazoa</taxon>
        <taxon>Ecdysozoa</taxon>
        <taxon>Arthropoda</taxon>
        <taxon>Crustacea</taxon>
        <taxon>Oligostraca</taxon>
        <taxon>Ostracoda</taxon>
        <taxon>Podocopa</taxon>
        <taxon>Podocopida</taxon>
        <taxon>Cytherocopina</taxon>
        <taxon>Cytheroidea</taxon>
        <taxon>Cytherideidae</taxon>
        <taxon>Cyprideis</taxon>
    </lineage>
</organism>
<evidence type="ECO:0000256" key="3">
    <source>
        <dbReference type="SAM" id="SignalP"/>
    </source>
</evidence>
<reference evidence="4" key="1">
    <citation type="submission" date="2020-11" db="EMBL/GenBank/DDBJ databases">
        <authorList>
            <person name="Tran Van P."/>
        </authorList>
    </citation>
    <scope>NUCLEOTIDE SEQUENCE</scope>
</reference>
<feature type="compositionally biased region" description="Polar residues" evidence="2">
    <location>
        <begin position="729"/>
        <end position="745"/>
    </location>
</feature>
<gene>
    <name evidence="4" type="ORF">CTOB1V02_LOCUS6436</name>
</gene>
<dbReference type="InterPro" id="IPR019791">
    <property type="entry name" value="Haem_peroxidase_animal"/>
</dbReference>
<dbReference type="SUPFAM" id="SSF48113">
    <property type="entry name" value="Heme-dependent peroxidases"/>
    <property type="match status" value="1"/>
</dbReference>
<dbReference type="GO" id="GO:0020037">
    <property type="term" value="F:heme binding"/>
    <property type="evidence" value="ECO:0007669"/>
    <property type="project" value="InterPro"/>
</dbReference>
<evidence type="ECO:0000313" key="4">
    <source>
        <dbReference type="EMBL" id="CAD7228555.1"/>
    </source>
</evidence>
<dbReference type="Gene3D" id="1.10.640.10">
    <property type="entry name" value="Haem peroxidase domain superfamily, animal type"/>
    <property type="match status" value="2"/>
</dbReference>
<feature type="chain" id="PRO_5043680625" evidence="3">
    <location>
        <begin position="31"/>
        <end position="818"/>
    </location>
</feature>
<evidence type="ECO:0000256" key="2">
    <source>
        <dbReference type="SAM" id="MobiDB-lite"/>
    </source>
</evidence>
<dbReference type="EMBL" id="OB661591">
    <property type="protein sequence ID" value="CAD7228555.1"/>
    <property type="molecule type" value="Genomic_DNA"/>
</dbReference>
<dbReference type="InterPro" id="IPR010255">
    <property type="entry name" value="Haem_peroxidase_sf"/>
</dbReference>
<dbReference type="PRINTS" id="PR00457">
    <property type="entry name" value="ANPEROXIDASE"/>
</dbReference>
<dbReference type="OrthoDB" id="823504at2759"/>
<keyword evidence="1" id="KW-0575">Peroxidase</keyword>
<dbReference type="PANTHER" id="PTHR11475">
    <property type="entry name" value="OXIDASE/PEROXIDASE"/>
    <property type="match status" value="1"/>
</dbReference>
<name>A0A7R8WBF9_9CRUS</name>
<dbReference type="PROSITE" id="PS50292">
    <property type="entry name" value="PEROXIDASE_3"/>
    <property type="match status" value="1"/>
</dbReference>
<dbReference type="CDD" id="cd09823">
    <property type="entry name" value="peroxinectin_like"/>
    <property type="match status" value="1"/>
</dbReference>
<dbReference type="PANTHER" id="PTHR11475:SF109">
    <property type="entry name" value="CHORION PEROXIDASE-LIKE PROTEIN"/>
    <property type="match status" value="1"/>
</dbReference>
<proteinExistence type="predicted"/>
<protein>
    <submittedName>
        <fullName evidence="4">Uncharacterized protein</fullName>
    </submittedName>
</protein>
<feature type="region of interest" description="Disordered" evidence="2">
    <location>
        <begin position="729"/>
        <end position="762"/>
    </location>
</feature>
<sequence>MNCFPRVLLRDVRLLLQLFLFCFFPSLSLADIPPAFRLPGVSSQHQSIPPLIAFSANSELRKRILNGIVEYGENQTNYLYDVLEPRLYHKGLVLDKRSPGYFGAAFNKQLPHAKELARYGYILLHASGRLRQQLSLSRQDLTNRLSGISLRETRLFQSCPVKSAASERDIICPPDSAVYRTADGVCNNPFNLEWGQSFRPFLRFMPPVYGDGIETIRAATSGSPLPNPRVISTLIHRSESSPSSHYSMMLMQWGQFIDHDLTAAAQTRGFKGSVPRCCDEQGMPLTGNDHHPDCMPILIPHNDSFYSSHAQYCMQFIRSSPVSRTDCPLGPREQINQITSYLDGSMIYGSTLQEQSDLRLYRDGMLRYTPLRHRKELLPPLREPYEDECRPSSANLHCFHAGDRRVNEQPGLASMHTIWMREHNQIANELSSLNPHWDDNHIFQETRKIVGALIQKITYGEFLRHVVGEKVIHLFGLRLLEGRTFYNGYNTSVNPTVANVFGAAAFRFGHSLVQGQLTRCDKRHRVVPIHGNFGMDLISINIQRGRDHGLPPYNEWRLSTREHGYAWKSLEESEYVLLWHPADADVNDIDLFTGAMAERPIVGGLVGPTFACLIAQQFKNLRSGDRFWFENGGFRSSFTERQLEAIRRVTLARVICDNLDDIETIQPNVFQMPEAPGNERTNCDNLEKLDLSPWKEFTRPTFYAPSLEDIFGPQGPEMTPTKPETLLNTKATQSQQRHGTPTDSSIYADDTADGEVPEPFEPIDFYDQLGHVRSEVSDFAEGTSTTTTSPLDSSDRLANKLYEEAYHNMLYYRQFLKK</sequence>
<keyword evidence="3" id="KW-0732">Signal</keyword>
<dbReference type="InterPro" id="IPR037120">
    <property type="entry name" value="Haem_peroxidase_sf_animal"/>
</dbReference>
<accession>A0A7R8WBF9</accession>
<dbReference type="GO" id="GO:0006979">
    <property type="term" value="P:response to oxidative stress"/>
    <property type="evidence" value="ECO:0007669"/>
    <property type="project" value="InterPro"/>
</dbReference>
<evidence type="ECO:0000256" key="1">
    <source>
        <dbReference type="ARBA" id="ARBA00022559"/>
    </source>
</evidence>
<keyword evidence="1" id="KW-0560">Oxidoreductase</keyword>
<dbReference type="GO" id="GO:0004601">
    <property type="term" value="F:peroxidase activity"/>
    <property type="evidence" value="ECO:0007669"/>
    <property type="project" value="UniProtKB-KW"/>
</dbReference>
<feature type="signal peptide" evidence="3">
    <location>
        <begin position="1"/>
        <end position="30"/>
    </location>
</feature>